<dbReference type="EMBL" id="CAJOBH010247503">
    <property type="protein sequence ID" value="CAF5129546.1"/>
    <property type="molecule type" value="Genomic_DNA"/>
</dbReference>
<evidence type="ECO:0000313" key="1">
    <source>
        <dbReference type="EMBL" id="CAF5129546.1"/>
    </source>
</evidence>
<sequence>ESYLVRIFKSQKPSLVIHITKCKGPSSSIKDINLFIFVVDPYKDYLYLLDGRFKQLHTFRVTICSPDAPKLSMIKNKRKLANLKRFMLTHESELLIYNNFLILRLHRMPNLQELSLYFANHIAPIINGNNLEANIFNHMTKLKKYEFNIRSTIPFNNQFHLPSNEDIQNTFKKL</sequence>
<organism evidence="1 2">
    <name type="scientific">Rotaria magnacalcarata</name>
    <dbReference type="NCBI Taxonomy" id="392030"/>
    <lineage>
        <taxon>Eukaryota</taxon>
        <taxon>Metazoa</taxon>
        <taxon>Spiralia</taxon>
        <taxon>Gnathifera</taxon>
        <taxon>Rotifera</taxon>
        <taxon>Eurotatoria</taxon>
        <taxon>Bdelloidea</taxon>
        <taxon>Philodinida</taxon>
        <taxon>Philodinidae</taxon>
        <taxon>Rotaria</taxon>
    </lineage>
</organism>
<protein>
    <submittedName>
        <fullName evidence="1">Uncharacterized protein</fullName>
    </submittedName>
</protein>
<name>A0A8S3FM90_9BILA</name>
<reference evidence="1" key="1">
    <citation type="submission" date="2021-02" db="EMBL/GenBank/DDBJ databases">
        <authorList>
            <person name="Nowell W R."/>
        </authorList>
    </citation>
    <scope>NUCLEOTIDE SEQUENCE</scope>
</reference>
<evidence type="ECO:0000313" key="2">
    <source>
        <dbReference type="Proteomes" id="UP000681967"/>
    </source>
</evidence>
<dbReference type="AlphaFoldDB" id="A0A8S3FM90"/>
<comment type="caution">
    <text evidence="1">The sequence shown here is derived from an EMBL/GenBank/DDBJ whole genome shotgun (WGS) entry which is preliminary data.</text>
</comment>
<gene>
    <name evidence="1" type="ORF">BYL167_LOCUS68279</name>
</gene>
<accession>A0A8S3FM90</accession>
<feature type="non-terminal residue" evidence="1">
    <location>
        <position position="1"/>
    </location>
</feature>
<dbReference type="Proteomes" id="UP000681967">
    <property type="component" value="Unassembled WGS sequence"/>
</dbReference>
<proteinExistence type="predicted"/>